<evidence type="ECO:0000256" key="2">
    <source>
        <dbReference type="ARBA" id="ARBA00022801"/>
    </source>
</evidence>
<protein>
    <submittedName>
        <fullName evidence="4">Putative hydrolase of the HAD superfamily</fullName>
    </submittedName>
</protein>
<dbReference type="SFLD" id="SFLDG01129">
    <property type="entry name" value="C1.5:_HAD__Beta-PGM__Phosphata"/>
    <property type="match status" value="1"/>
</dbReference>
<dbReference type="InterPro" id="IPR006439">
    <property type="entry name" value="HAD-SF_hydro_IA"/>
</dbReference>
<dbReference type="Proteomes" id="UP000243629">
    <property type="component" value="Unassembled WGS sequence"/>
</dbReference>
<dbReference type="SFLD" id="SFLDG01135">
    <property type="entry name" value="C1.5.6:_HAD__Beta-PGM__Phospha"/>
    <property type="match status" value="1"/>
</dbReference>
<dbReference type="NCBIfam" id="TIGR01549">
    <property type="entry name" value="HAD-SF-IA-v1"/>
    <property type="match status" value="1"/>
</dbReference>
<dbReference type="PRINTS" id="PR00413">
    <property type="entry name" value="HADHALOGNASE"/>
</dbReference>
<dbReference type="STRING" id="1720063.SAMN05216217_102366"/>
<dbReference type="PANTHER" id="PTHR46470">
    <property type="entry name" value="N-ACYLNEURAMINATE-9-PHOSPHATASE"/>
    <property type="match status" value="1"/>
</dbReference>
<name>A0A1I4PJ03_9GAMM</name>
<gene>
    <name evidence="4" type="ORF">SAMN05216217_102366</name>
</gene>
<keyword evidence="5" id="KW-1185">Reference proteome</keyword>
<dbReference type="GO" id="GO:0009231">
    <property type="term" value="P:riboflavin biosynthetic process"/>
    <property type="evidence" value="ECO:0007669"/>
    <property type="project" value="TreeGrafter"/>
</dbReference>
<evidence type="ECO:0000256" key="3">
    <source>
        <dbReference type="ARBA" id="ARBA00022842"/>
    </source>
</evidence>
<dbReference type="Gene3D" id="3.40.50.1000">
    <property type="entry name" value="HAD superfamily/HAD-like"/>
    <property type="match status" value="1"/>
</dbReference>
<dbReference type="InterPro" id="IPR036412">
    <property type="entry name" value="HAD-like_sf"/>
</dbReference>
<organism evidence="4 5">
    <name type="scientific">Halopseudomonas yangmingensis</name>
    <dbReference type="NCBI Taxonomy" id="1720063"/>
    <lineage>
        <taxon>Bacteria</taxon>
        <taxon>Pseudomonadati</taxon>
        <taxon>Pseudomonadota</taxon>
        <taxon>Gammaproteobacteria</taxon>
        <taxon>Pseudomonadales</taxon>
        <taxon>Pseudomonadaceae</taxon>
        <taxon>Halopseudomonas</taxon>
    </lineage>
</organism>
<proteinExistence type="predicted"/>
<sequence length="233" mass="26739">MIELLTFDLDNTLWETDSVVAAAERTLLDWLQQHAPLFGRLDAEARRAVRREVIEQHPELRYRVTPLRIAILQHGLLRAGYPEQDARELALAGFQVFLDARHQLELFPHAEQLLRQLSRHYLLASISNGNADVRRLGLDHYFKAIVSADEVGVGKPHPQPFLTALQALGVEPEHALHIGDHPEDDMHGARQVGMHTLWFNGQGKPWPEQPRPDGEVRCLSEVEDWLEQYQNRR</sequence>
<accession>A0A1I4PJ03</accession>
<dbReference type="Gene3D" id="1.20.120.1600">
    <property type="match status" value="1"/>
</dbReference>
<dbReference type="NCBIfam" id="TIGR01509">
    <property type="entry name" value="HAD-SF-IA-v3"/>
    <property type="match status" value="1"/>
</dbReference>
<dbReference type="SUPFAM" id="SSF56784">
    <property type="entry name" value="HAD-like"/>
    <property type="match status" value="1"/>
</dbReference>
<dbReference type="GO" id="GO:0016787">
    <property type="term" value="F:hydrolase activity"/>
    <property type="evidence" value="ECO:0007669"/>
    <property type="project" value="UniProtKB-KW"/>
</dbReference>
<dbReference type="PANTHER" id="PTHR46470:SF4">
    <property type="entry name" value="5-AMINO-6-(5-PHOSPHO-D-RIBITYLAMINO)URACIL PHOSPHATASE YIGB"/>
    <property type="match status" value="1"/>
</dbReference>
<reference evidence="5" key="1">
    <citation type="submission" date="2016-10" db="EMBL/GenBank/DDBJ databases">
        <authorList>
            <person name="Varghese N."/>
            <person name="Submissions S."/>
        </authorList>
    </citation>
    <scope>NUCLEOTIDE SEQUENCE [LARGE SCALE GENOMIC DNA]</scope>
    <source>
        <strain evidence="5">DSM 24213</strain>
    </source>
</reference>
<keyword evidence="2 4" id="KW-0378">Hydrolase</keyword>
<dbReference type="EMBL" id="FOUI01000002">
    <property type="protein sequence ID" value="SFM27687.1"/>
    <property type="molecule type" value="Genomic_DNA"/>
</dbReference>
<comment type="cofactor">
    <cofactor evidence="1">
        <name>Mg(2+)</name>
        <dbReference type="ChEBI" id="CHEBI:18420"/>
    </cofactor>
</comment>
<dbReference type="InterPro" id="IPR023214">
    <property type="entry name" value="HAD_sf"/>
</dbReference>
<dbReference type="AlphaFoldDB" id="A0A1I4PJ03"/>
<evidence type="ECO:0000313" key="4">
    <source>
        <dbReference type="EMBL" id="SFM27687.1"/>
    </source>
</evidence>
<dbReference type="InterPro" id="IPR051400">
    <property type="entry name" value="HAD-like_hydrolase"/>
</dbReference>
<dbReference type="SFLD" id="SFLDS00003">
    <property type="entry name" value="Haloacid_Dehalogenase"/>
    <property type="match status" value="1"/>
</dbReference>
<evidence type="ECO:0000256" key="1">
    <source>
        <dbReference type="ARBA" id="ARBA00001946"/>
    </source>
</evidence>
<keyword evidence="3" id="KW-0460">Magnesium</keyword>
<dbReference type="Pfam" id="PF00702">
    <property type="entry name" value="Hydrolase"/>
    <property type="match status" value="1"/>
</dbReference>
<dbReference type="RefSeq" id="WP_245748107.1">
    <property type="nucleotide sequence ID" value="NZ_FOUI01000002.1"/>
</dbReference>
<evidence type="ECO:0000313" key="5">
    <source>
        <dbReference type="Proteomes" id="UP000243629"/>
    </source>
</evidence>